<dbReference type="EMBL" id="GBXM01050046">
    <property type="protein sequence ID" value="JAH58531.1"/>
    <property type="molecule type" value="Transcribed_RNA"/>
</dbReference>
<dbReference type="AlphaFoldDB" id="A0A0E9TYB0"/>
<reference evidence="1" key="1">
    <citation type="submission" date="2014-11" db="EMBL/GenBank/DDBJ databases">
        <authorList>
            <person name="Amaro Gonzalez C."/>
        </authorList>
    </citation>
    <scope>NUCLEOTIDE SEQUENCE</scope>
</reference>
<reference evidence="1" key="2">
    <citation type="journal article" date="2015" name="Fish Shellfish Immunol.">
        <title>Early steps in the European eel (Anguilla anguilla)-Vibrio vulnificus interaction in the gills: Role of the RtxA13 toxin.</title>
        <authorList>
            <person name="Callol A."/>
            <person name="Pajuelo D."/>
            <person name="Ebbesson L."/>
            <person name="Teles M."/>
            <person name="MacKenzie S."/>
            <person name="Amaro C."/>
        </authorList>
    </citation>
    <scope>NUCLEOTIDE SEQUENCE</scope>
</reference>
<name>A0A0E9TYB0_ANGAN</name>
<accession>A0A0E9TYB0</accession>
<sequence length="36" mass="4108">MLTCGPEKWRNISSQKIVFLAPQSPYTCPRPPPYNS</sequence>
<protein>
    <submittedName>
        <fullName evidence="1">Uncharacterized protein</fullName>
    </submittedName>
</protein>
<organism evidence="1">
    <name type="scientific">Anguilla anguilla</name>
    <name type="common">European freshwater eel</name>
    <name type="synonym">Muraena anguilla</name>
    <dbReference type="NCBI Taxonomy" id="7936"/>
    <lineage>
        <taxon>Eukaryota</taxon>
        <taxon>Metazoa</taxon>
        <taxon>Chordata</taxon>
        <taxon>Craniata</taxon>
        <taxon>Vertebrata</taxon>
        <taxon>Euteleostomi</taxon>
        <taxon>Actinopterygii</taxon>
        <taxon>Neopterygii</taxon>
        <taxon>Teleostei</taxon>
        <taxon>Anguilliformes</taxon>
        <taxon>Anguillidae</taxon>
        <taxon>Anguilla</taxon>
    </lineage>
</organism>
<proteinExistence type="predicted"/>
<evidence type="ECO:0000313" key="1">
    <source>
        <dbReference type="EMBL" id="JAH58531.1"/>
    </source>
</evidence>